<comment type="similarity">
    <text evidence="1">Belongs to the SNAP-25 family.</text>
</comment>
<dbReference type="GO" id="GO:0006887">
    <property type="term" value="P:exocytosis"/>
    <property type="evidence" value="ECO:0007669"/>
    <property type="project" value="TreeGrafter"/>
</dbReference>
<gene>
    <name evidence="4" type="primary">SEC9</name>
    <name evidence="4" type="ORF">EC957_009971</name>
</gene>
<dbReference type="Proteomes" id="UP000723463">
    <property type="component" value="Unassembled WGS sequence"/>
</dbReference>
<evidence type="ECO:0000259" key="3">
    <source>
        <dbReference type="PROSITE" id="PS50192"/>
    </source>
</evidence>
<accession>A0A9P6FAL3</accession>
<keyword evidence="5" id="KW-1185">Reference proteome</keyword>
<proteinExistence type="inferred from homology"/>
<comment type="caution">
    <text evidence="4">The sequence shown here is derived from an EMBL/GenBank/DDBJ whole genome shotgun (WGS) entry which is preliminary data.</text>
</comment>
<reference evidence="4" key="1">
    <citation type="journal article" date="2020" name="Fungal Divers.">
        <title>Resolving the Mortierellaceae phylogeny through synthesis of multi-gene phylogenetics and phylogenomics.</title>
        <authorList>
            <person name="Vandepol N."/>
            <person name="Liber J."/>
            <person name="Desiro A."/>
            <person name="Na H."/>
            <person name="Kennedy M."/>
            <person name="Barry K."/>
            <person name="Grigoriev I.V."/>
            <person name="Miller A.N."/>
            <person name="O'Donnell K."/>
            <person name="Stajich J.E."/>
            <person name="Bonito G."/>
        </authorList>
    </citation>
    <scope>NUCLEOTIDE SEQUENCE</scope>
    <source>
        <strain evidence="4">NRRL 2591</strain>
    </source>
</reference>
<name>A0A9P6FAL3_9FUNG</name>
<feature type="compositionally biased region" description="Low complexity" evidence="2">
    <location>
        <begin position="24"/>
        <end position="59"/>
    </location>
</feature>
<dbReference type="GO" id="GO:0005886">
    <property type="term" value="C:plasma membrane"/>
    <property type="evidence" value="ECO:0007669"/>
    <property type="project" value="TreeGrafter"/>
</dbReference>
<feature type="compositionally biased region" description="Polar residues" evidence="2">
    <location>
        <begin position="148"/>
        <end position="165"/>
    </location>
</feature>
<evidence type="ECO:0000313" key="5">
    <source>
        <dbReference type="Proteomes" id="UP000723463"/>
    </source>
</evidence>
<feature type="domain" description="T-SNARE coiled-coil homology" evidence="3">
    <location>
        <begin position="311"/>
        <end position="373"/>
    </location>
</feature>
<dbReference type="CDD" id="cd15886">
    <property type="entry name" value="SNARE_SEC9N"/>
    <property type="match status" value="1"/>
</dbReference>
<dbReference type="InterPro" id="IPR000727">
    <property type="entry name" value="T_SNARE_dom"/>
</dbReference>
<dbReference type="SUPFAM" id="SSF58038">
    <property type="entry name" value="SNARE fusion complex"/>
    <property type="match status" value="2"/>
</dbReference>
<dbReference type="CDD" id="cd15857">
    <property type="entry name" value="SNARE_SEC9C"/>
    <property type="match status" value="1"/>
</dbReference>
<organism evidence="4 5">
    <name type="scientific">Mortierella hygrophila</name>
    <dbReference type="NCBI Taxonomy" id="979708"/>
    <lineage>
        <taxon>Eukaryota</taxon>
        <taxon>Fungi</taxon>
        <taxon>Fungi incertae sedis</taxon>
        <taxon>Mucoromycota</taxon>
        <taxon>Mortierellomycotina</taxon>
        <taxon>Mortierellomycetes</taxon>
        <taxon>Mortierellales</taxon>
        <taxon>Mortierellaceae</taxon>
        <taxon>Mortierella</taxon>
    </lineage>
</organism>
<feature type="domain" description="T-SNARE coiled-coil homology" evidence="3">
    <location>
        <begin position="153"/>
        <end position="215"/>
    </location>
</feature>
<evidence type="ECO:0000256" key="2">
    <source>
        <dbReference type="SAM" id="MobiDB-lite"/>
    </source>
</evidence>
<evidence type="ECO:0000256" key="1">
    <source>
        <dbReference type="ARBA" id="ARBA00009480"/>
    </source>
</evidence>
<protein>
    <submittedName>
        <fullName evidence="4">Protein transport protein S9 plasma membrane t-SNARE</fullName>
    </submittedName>
</protein>
<dbReference type="Gene3D" id="1.20.5.110">
    <property type="match status" value="2"/>
</dbReference>
<dbReference type="PROSITE" id="PS50192">
    <property type="entry name" value="T_SNARE"/>
    <property type="match status" value="2"/>
</dbReference>
<feature type="compositionally biased region" description="Low complexity" evidence="2">
    <location>
        <begin position="67"/>
        <end position="88"/>
    </location>
</feature>
<dbReference type="PANTHER" id="PTHR19305:SF9">
    <property type="entry name" value="SYNAPTOSOMAL-ASSOCIATED PROTEIN 29"/>
    <property type="match status" value="1"/>
</dbReference>
<dbReference type="GO" id="GO:0005484">
    <property type="term" value="F:SNAP receptor activity"/>
    <property type="evidence" value="ECO:0007669"/>
    <property type="project" value="TreeGrafter"/>
</dbReference>
<feature type="region of interest" description="Disordered" evidence="2">
    <location>
        <begin position="1"/>
        <end position="192"/>
    </location>
</feature>
<dbReference type="GO" id="GO:0019905">
    <property type="term" value="F:syntaxin binding"/>
    <property type="evidence" value="ECO:0007669"/>
    <property type="project" value="TreeGrafter"/>
</dbReference>
<feature type="compositionally biased region" description="Low complexity" evidence="2">
    <location>
        <begin position="108"/>
        <end position="126"/>
    </location>
</feature>
<dbReference type="AlphaFoldDB" id="A0A9P6FAL3"/>
<dbReference type="SMART" id="SM00397">
    <property type="entry name" value="t_SNARE"/>
    <property type="match status" value="2"/>
</dbReference>
<dbReference type="PANTHER" id="PTHR19305">
    <property type="entry name" value="SYNAPTOSOMAL ASSOCIATED PROTEIN"/>
    <property type="match status" value="1"/>
</dbReference>
<feature type="region of interest" description="Disordered" evidence="2">
    <location>
        <begin position="277"/>
        <end position="300"/>
    </location>
</feature>
<dbReference type="GO" id="GO:0031201">
    <property type="term" value="C:SNARE complex"/>
    <property type="evidence" value="ECO:0007669"/>
    <property type="project" value="TreeGrafter"/>
</dbReference>
<sequence>MASYGGNNNGGSYGGNSYGANRPAYGGNNSYGGNSSNGSSYGGNSAYGSQSSQSSYGQNSNGGGGYNSAPRPGQYGQQQQQYGQNSNSGGYGGNQYGSNNQGYGGNQYGSNQQGGNQYGGQQYNNYGGYGDRNQVQPGQETEEDVDRVSQQIRDTRQESVNSTRNALRALQEAEESSGRTMGQLGEQSEQLGRIERSLDSAQIHADNAQEKAGELKTVNRSMFAIHIKNPFNSTKKREKELEEAKRKAAEEMAQREAIHREEYQTKQRIDMAMGNSAYGRAPGNTNNYSNDGRGGPGERSAYAFENTAEDDSQEAEIDQNLDAMGGYLARLKTSAMTMNQEVNRQNERMTHITSKTDNLHGSVTHNTALLNKIAKRG</sequence>
<feature type="compositionally biased region" description="Gly residues" evidence="2">
    <location>
        <begin position="7"/>
        <end position="17"/>
    </location>
</feature>
<evidence type="ECO:0000313" key="4">
    <source>
        <dbReference type="EMBL" id="KAF9546232.1"/>
    </source>
</evidence>
<dbReference type="GO" id="GO:0006906">
    <property type="term" value="P:vesicle fusion"/>
    <property type="evidence" value="ECO:0007669"/>
    <property type="project" value="TreeGrafter"/>
</dbReference>
<dbReference type="EMBL" id="JAAAXW010000059">
    <property type="protein sequence ID" value="KAF9546232.1"/>
    <property type="molecule type" value="Genomic_DNA"/>
</dbReference>